<sequence length="94" mass="9922">MSTSISFGCDLGFVVEATATASLASTVPMRSMTTESSCCACCRFSMRPCHGHACWVVSASAAFLAFLASFSMTQEKSMRRMAARRCSSLVVSGG</sequence>
<accession>A0A0A9D214</accession>
<keyword evidence="1" id="KW-0472">Membrane</keyword>
<evidence type="ECO:0000313" key="2">
    <source>
        <dbReference type="EMBL" id="JAD79680.1"/>
    </source>
</evidence>
<feature type="transmembrane region" description="Helical" evidence="1">
    <location>
        <begin position="53"/>
        <end position="72"/>
    </location>
</feature>
<keyword evidence="1" id="KW-1133">Transmembrane helix</keyword>
<keyword evidence="1" id="KW-0812">Transmembrane</keyword>
<protein>
    <submittedName>
        <fullName evidence="2">Uncharacterized protein</fullName>
    </submittedName>
</protein>
<name>A0A0A9D214_ARUDO</name>
<organism evidence="2">
    <name type="scientific">Arundo donax</name>
    <name type="common">Giant reed</name>
    <name type="synonym">Donax arundinaceus</name>
    <dbReference type="NCBI Taxonomy" id="35708"/>
    <lineage>
        <taxon>Eukaryota</taxon>
        <taxon>Viridiplantae</taxon>
        <taxon>Streptophyta</taxon>
        <taxon>Embryophyta</taxon>
        <taxon>Tracheophyta</taxon>
        <taxon>Spermatophyta</taxon>
        <taxon>Magnoliopsida</taxon>
        <taxon>Liliopsida</taxon>
        <taxon>Poales</taxon>
        <taxon>Poaceae</taxon>
        <taxon>PACMAD clade</taxon>
        <taxon>Arundinoideae</taxon>
        <taxon>Arundineae</taxon>
        <taxon>Arundo</taxon>
    </lineage>
</organism>
<dbReference type="AlphaFoldDB" id="A0A0A9D214"/>
<dbReference type="EMBL" id="GBRH01218215">
    <property type="protein sequence ID" value="JAD79680.1"/>
    <property type="molecule type" value="Transcribed_RNA"/>
</dbReference>
<reference evidence="2" key="2">
    <citation type="journal article" date="2015" name="Data Brief">
        <title>Shoot transcriptome of the giant reed, Arundo donax.</title>
        <authorList>
            <person name="Barrero R.A."/>
            <person name="Guerrero F.D."/>
            <person name="Moolhuijzen P."/>
            <person name="Goolsby J.A."/>
            <person name="Tidwell J."/>
            <person name="Bellgard S.E."/>
            <person name="Bellgard M.I."/>
        </authorList>
    </citation>
    <scope>NUCLEOTIDE SEQUENCE</scope>
    <source>
        <tissue evidence="2">Shoot tissue taken approximately 20 cm above the soil surface</tissue>
    </source>
</reference>
<reference evidence="2" key="1">
    <citation type="submission" date="2014-09" db="EMBL/GenBank/DDBJ databases">
        <authorList>
            <person name="Magalhaes I.L.F."/>
            <person name="Oliveira U."/>
            <person name="Santos F.R."/>
            <person name="Vidigal T.H.D.A."/>
            <person name="Brescovit A.D."/>
            <person name="Santos A.J."/>
        </authorList>
    </citation>
    <scope>NUCLEOTIDE SEQUENCE</scope>
    <source>
        <tissue evidence="2">Shoot tissue taken approximately 20 cm above the soil surface</tissue>
    </source>
</reference>
<evidence type="ECO:0000256" key="1">
    <source>
        <dbReference type="SAM" id="Phobius"/>
    </source>
</evidence>
<proteinExistence type="predicted"/>